<organism evidence="1 2">
    <name type="scientific">Portunus trituberculatus</name>
    <name type="common">Swimming crab</name>
    <name type="synonym">Neptunus trituberculatus</name>
    <dbReference type="NCBI Taxonomy" id="210409"/>
    <lineage>
        <taxon>Eukaryota</taxon>
        <taxon>Metazoa</taxon>
        <taxon>Ecdysozoa</taxon>
        <taxon>Arthropoda</taxon>
        <taxon>Crustacea</taxon>
        <taxon>Multicrustacea</taxon>
        <taxon>Malacostraca</taxon>
        <taxon>Eumalacostraca</taxon>
        <taxon>Eucarida</taxon>
        <taxon>Decapoda</taxon>
        <taxon>Pleocyemata</taxon>
        <taxon>Brachyura</taxon>
        <taxon>Eubrachyura</taxon>
        <taxon>Portunoidea</taxon>
        <taxon>Portunidae</taxon>
        <taxon>Portuninae</taxon>
        <taxon>Portunus</taxon>
    </lineage>
</organism>
<dbReference type="EMBL" id="VSRR010018538">
    <property type="protein sequence ID" value="MPC61432.1"/>
    <property type="molecule type" value="Genomic_DNA"/>
</dbReference>
<accession>A0A5B7GRD9</accession>
<evidence type="ECO:0000313" key="2">
    <source>
        <dbReference type="Proteomes" id="UP000324222"/>
    </source>
</evidence>
<protein>
    <submittedName>
        <fullName evidence="1">Uncharacterized protein</fullName>
    </submittedName>
</protein>
<comment type="caution">
    <text evidence="1">The sequence shown here is derived from an EMBL/GenBank/DDBJ whole genome shotgun (WGS) entry which is preliminary data.</text>
</comment>
<dbReference type="Proteomes" id="UP000324222">
    <property type="component" value="Unassembled WGS sequence"/>
</dbReference>
<sequence length="181" mass="20028">MARARVQRGRPASDQHGDDAKTVAVVVVVVAVAEARDYHPLLHHSTTQYPRGIELGSPGRWTRAPPPWWSPPAVATATTATFQLHLTHKLANPEQDEGRAALPARGELGLARCGSLDLIDVCFLVDVWRTRSEERTRLQAGDGWWPACLWVFVKGLFPYPPFLAQAAQQLPQERNIISLSP</sequence>
<proteinExistence type="predicted"/>
<gene>
    <name evidence="1" type="ORF">E2C01_055504</name>
</gene>
<reference evidence="1 2" key="1">
    <citation type="submission" date="2019-05" db="EMBL/GenBank/DDBJ databases">
        <title>Another draft genome of Portunus trituberculatus and its Hox gene families provides insights of decapod evolution.</title>
        <authorList>
            <person name="Jeong J.-H."/>
            <person name="Song I."/>
            <person name="Kim S."/>
            <person name="Choi T."/>
            <person name="Kim D."/>
            <person name="Ryu S."/>
            <person name="Kim W."/>
        </authorList>
    </citation>
    <scope>NUCLEOTIDE SEQUENCE [LARGE SCALE GENOMIC DNA]</scope>
    <source>
        <tissue evidence="1">Muscle</tissue>
    </source>
</reference>
<name>A0A5B7GRD9_PORTR</name>
<dbReference type="AlphaFoldDB" id="A0A5B7GRD9"/>
<keyword evidence="2" id="KW-1185">Reference proteome</keyword>
<evidence type="ECO:0000313" key="1">
    <source>
        <dbReference type="EMBL" id="MPC61432.1"/>
    </source>
</evidence>